<dbReference type="AlphaFoldDB" id="A0A5B0SHC0"/>
<comment type="caution">
    <text evidence="1">The sequence shown here is derived from an EMBL/GenBank/DDBJ whole genome shotgun (WGS) entry which is preliminary data.</text>
</comment>
<protein>
    <submittedName>
        <fullName evidence="1">Uncharacterized protein</fullName>
    </submittedName>
</protein>
<sequence length="77" mass="8668">MALSDPTQELVMVGESVCRLCGPSIHAYLAVLPARDEPLSGDIHAFYSVRLDPFECLGWETDCGGRDREWFACDYER</sequence>
<dbReference type="Proteomes" id="UP000325313">
    <property type="component" value="Unassembled WGS sequence"/>
</dbReference>
<proteinExistence type="predicted"/>
<evidence type="ECO:0000313" key="2">
    <source>
        <dbReference type="Proteomes" id="UP000325313"/>
    </source>
</evidence>
<name>A0A5B0SHC0_PUCGR</name>
<gene>
    <name evidence="1" type="ORF">PGTUg99_036627</name>
</gene>
<organism evidence="1 2">
    <name type="scientific">Puccinia graminis f. sp. tritici</name>
    <dbReference type="NCBI Taxonomy" id="56615"/>
    <lineage>
        <taxon>Eukaryota</taxon>
        <taxon>Fungi</taxon>
        <taxon>Dikarya</taxon>
        <taxon>Basidiomycota</taxon>
        <taxon>Pucciniomycotina</taxon>
        <taxon>Pucciniomycetes</taxon>
        <taxon>Pucciniales</taxon>
        <taxon>Pucciniaceae</taxon>
        <taxon>Puccinia</taxon>
    </lineage>
</organism>
<reference evidence="1 2" key="1">
    <citation type="submission" date="2019-05" db="EMBL/GenBank/DDBJ databases">
        <title>Emergence of the Ug99 lineage of the wheat stem rust pathogen through somatic hybridization.</title>
        <authorList>
            <person name="Li F."/>
            <person name="Upadhyaya N.M."/>
            <person name="Sperschneider J."/>
            <person name="Matny O."/>
            <person name="Nguyen-Phuc H."/>
            <person name="Mago R."/>
            <person name="Raley C."/>
            <person name="Miller M.E."/>
            <person name="Silverstein K.A.T."/>
            <person name="Henningsen E."/>
            <person name="Hirsch C.D."/>
            <person name="Visser B."/>
            <person name="Pretorius Z.A."/>
            <person name="Steffenson B.J."/>
            <person name="Schwessinger B."/>
            <person name="Dodds P.N."/>
            <person name="Figueroa M."/>
        </authorList>
    </citation>
    <scope>NUCLEOTIDE SEQUENCE [LARGE SCALE GENOMIC DNA]</scope>
    <source>
        <strain evidence="1 2">Ug99</strain>
    </source>
</reference>
<dbReference type="EMBL" id="VDEP01000035">
    <property type="protein sequence ID" value="KAA1136643.1"/>
    <property type="molecule type" value="Genomic_DNA"/>
</dbReference>
<accession>A0A5B0SHC0</accession>
<evidence type="ECO:0000313" key="1">
    <source>
        <dbReference type="EMBL" id="KAA1136643.1"/>
    </source>
</evidence>